<accession>A0ABC9AGV3</accession>
<organism evidence="4 5">
    <name type="scientific">Urochloa decumbens</name>
    <dbReference type="NCBI Taxonomy" id="240449"/>
    <lineage>
        <taxon>Eukaryota</taxon>
        <taxon>Viridiplantae</taxon>
        <taxon>Streptophyta</taxon>
        <taxon>Embryophyta</taxon>
        <taxon>Tracheophyta</taxon>
        <taxon>Spermatophyta</taxon>
        <taxon>Magnoliopsida</taxon>
        <taxon>Liliopsida</taxon>
        <taxon>Poales</taxon>
        <taxon>Poaceae</taxon>
        <taxon>PACMAD clade</taxon>
        <taxon>Panicoideae</taxon>
        <taxon>Panicodae</taxon>
        <taxon>Paniceae</taxon>
        <taxon>Melinidinae</taxon>
        <taxon>Urochloa</taxon>
    </lineage>
</organism>
<evidence type="ECO:0000256" key="3">
    <source>
        <dbReference type="SAM" id="Phobius"/>
    </source>
</evidence>
<dbReference type="Proteomes" id="UP001497457">
    <property type="component" value="Chromosome 21rd"/>
</dbReference>
<dbReference type="InterPro" id="IPR044839">
    <property type="entry name" value="NDR1-like"/>
</dbReference>
<dbReference type="PANTHER" id="PTHR31415">
    <property type="entry name" value="OS05G0367900 PROTEIN"/>
    <property type="match status" value="1"/>
</dbReference>
<evidence type="ECO:0000313" key="4">
    <source>
        <dbReference type="EMBL" id="CAL4979348.1"/>
    </source>
</evidence>
<evidence type="ECO:0000256" key="1">
    <source>
        <dbReference type="ARBA" id="ARBA00004370"/>
    </source>
</evidence>
<proteinExistence type="predicted"/>
<sequence>MDRCCDRLCYYETQQNIKWWLIPLAILLLVLAGTAVVIISFVVVTQLKTNVADACLDAFAFAAGTQGGEPAARTSLFRYNISIALAIVNPNRAMGIEHTKPLVGTFVFHDRRLHNLTVVEAGHKHRPGKTEEHLLHADGEIPGFLLGAAAAEDLKKQDAIGLFKVEVRLSGEITHQRIAVAKKRRLRLSCPLELQLAPPGPEVVVFHEVDCKPVKQDKMYF</sequence>
<evidence type="ECO:0000256" key="2">
    <source>
        <dbReference type="ARBA" id="ARBA00023136"/>
    </source>
</evidence>
<keyword evidence="3" id="KW-1133">Transmembrane helix</keyword>
<dbReference type="EMBL" id="OZ075131">
    <property type="protein sequence ID" value="CAL4979348.1"/>
    <property type="molecule type" value="Genomic_DNA"/>
</dbReference>
<comment type="subcellular location">
    <subcellularLocation>
        <location evidence="1">Membrane</location>
    </subcellularLocation>
</comment>
<keyword evidence="3" id="KW-0812">Transmembrane</keyword>
<evidence type="ECO:0000313" key="5">
    <source>
        <dbReference type="Proteomes" id="UP001497457"/>
    </source>
</evidence>
<dbReference type="GO" id="GO:0016020">
    <property type="term" value="C:membrane"/>
    <property type="evidence" value="ECO:0007669"/>
    <property type="project" value="UniProtKB-SubCell"/>
</dbReference>
<keyword evidence="2 3" id="KW-0472">Membrane</keyword>
<name>A0ABC9AGV3_9POAL</name>
<gene>
    <name evidence="4" type="ORF">URODEC1_LOCUS55204</name>
</gene>
<reference evidence="4" key="1">
    <citation type="submission" date="2024-10" db="EMBL/GenBank/DDBJ databases">
        <authorList>
            <person name="Ryan C."/>
        </authorList>
    </citation>
    <scope>NUCLEOTIDE SEQUENCE [LARGE SCALE GENOMIC DNA]</scope>
</reference>
<feature type="transmembrane region" description="Helical" evidence="3">
    <location>
        <begin position="20"/>
        <end position="44"/>
    </location>
</feature>
<evidence type="ECO:0008006" key="6">
    <source>
        <dbReference type="Google" id="ProtNLM"/>
    </source>
</evidence>
<dbReference type="PANTHER" id="PTHR31415:SF142">
    <property type="entry name" value="LATE EMBRYOGENESIS ABUNDANT PROTEIN LEA-2 SUBGROUP DOMAIN-CONTAINING PROTEIN"/>
    <property type="match status" value="1"/>
</dbReference>
<keyword evidence="5" id="KW-1185">Reference proteome</keyword>
<dbReference type="AlphaFoldDB" id="A0ABC9AGV3"/>
<protein>
    <recommendedName>
        <fullName evidence="6">Late embryogenesis abundant protein LEA-2 subgroup domain-containing protein</fullName>
    </recommendedName>
</protein>